<sequence length="60" mass="7188">MIGEYTFYCICFCCITKGCRCSVSIYISHLTRMKTRLPMTREEKRSFRKKRLQIKIISQS</sequence>
<reference evidence="1" key="1">
    <citation type="submission" date="2015-12" db="EMBL/GenBank/DDBJ databases">
        <title>Gene expression during late stages of embryo sac development: a critical building block for successful pollen-pistil interactions.</title>
        <authorList>
            <person name="Liu Y."/>
            <person name="Joly V."/>
            <person name="Sabar M."/>
            <person name="Matton D.P."/>
        </authorList>
    </citation>
    <scope>NUCLEOTIDE SEQUENCE</scope>
</reference>
<accession>A0A0V0HNJ1</accession>
<dbReference type="AlphaFoldDB" id="A0A0V0HNJ1"/>
<protein>
    <submittedName>
        <fullName evidence="1">Putative ovule protein</fullName>
    </submittedName>
</protein>
<evidence type="ECO:0000313" key="1">
    <source>
        <dbReference type="EMBL" id="JAP21796.1"/>
    </source>
</evidence>
<name>A0A0V0HNJ1_SOLCH</name>
<dbReference type="EMBL" id="GEDG01017294">
    <property type="protein sequence ID" value="JAP21796.1"/>
    <property type="molecule type" value="Transcribed_RNA"/>
</dbReference>
<proteinExistence type="predicted"/>
<organism evidence="1">
    <name type="scientific">Solanum chacoense</name>
    <name type="common">Chaco potato</name>
    <dbReference type="NCBI Taxonomy" id="4108"/>
    <lineage>
        <taxon>Eukaryota</taxon>
        <taxon>Viridiplantae</taxon>
        <taxon>Streptophyta</taxon>
        <taxon>Embryophyta</taxon>
        <taxon>Tracheophyta</taxon>
        <taxon>Spermatophyta</taxon>
        <taxon>Magnoliopsida</taxon>
        <taxon>eudicotyledons</taxon>
        <taxon>Gunneridae</taxon>
        <taxon>Pentapetalae</taxon>
        <taxon>asterids</taxon>
        <taxon>lamiids</taxon>
        <taxon>Solanales</taxon>
        <taxon>Solanaceae</taxon>
        <taxon>Solanoideae</taxon>
        <taxon>Solaneae</taxon>
        <taxon>Solanum</taxon>
    </lineage>
</organism>